<dbReference type="AlphaFoldDB" id="A0A3N0UYE4"/>
<protein>
    <recommendedName>
        <fullName evidence="1">Phospholipase C/D domain-containing protein</fullName>
    </recommendedName>
</protein>
<sequence length="294" mass="33555">MSKRRSDRRLLTATVWLMPLVTFSQDANAWGLVTHVYFAQSLLWAMPLLDPRLQRAIRRFPELVMAGSCLPDLAIVSRDFRGTHAWDQAYRLLTQAEDDAETAIAIGYASHLYVDVVAHNHFVPAHEAMWQQNSIVTHIAAEWAMDAHLGPLLDITPGQLLKRHKHSLTPSITRLFGCSVLRAELALGRLSFWDSVLRRLRIPGLIYQGTRLLNRQVVEHFTYYIAKTQTALFEIGSVLTGKRPHWEAELKHLSEEELARWRAACLQHLRAQHPVPIHYFDKALQQTILGNLPG</sequence>
<dbReference type="Proteomes" id="UP000275137">
    <property type="component" value="Unassembled WGS sequence"/>
</dbReference>
<organism evidence="2 3">
    <name type="scientific">Pseudomethylobacillus aquaticus</name>
    <dbReference type="NCBI Taxonomy" id="2676064"/>
    <lineage>
        <taxon>Bacteria</taxon>
        <taxon>Pseudomonadati</taxon>
        <taxon>Pseudomonadota</taxon>
        <taxon>Betaproteobacteria</taxon>
        <taxon>Nitrosomonadales</taxon>
        <taxon>Methylophilaceae</taxon>
        <taxon>Pseudomethylobacillus</taxon>
    </lineage>
</organism>
<evidence type="ECO:0000313" key="3">
    <source>
        <dbReference type="Proteomes" id="UP000275137"/>
    </source>
</evidence>
<feature type="domain" description="Phospholipase C/D" evidence="1">
    <location>
        <begin position="34"/>
        <end position="147"/>
    </location>
</feature>
<comment type="caution">
    <text evidence="2">The sequence shown here is derived from an EMBL/GenBank/DDBJ whole genome shotgun (WGS) entry which is preliminary data.</text>
</comment>
<dbReference type="EMBL" id="RJVP01000005">
    <property type="protein sequence ID" value="ROH85515.1"/>
    <property type="molecule type" value="Genomic_DNA"/>
</dbReference>
<dbReference type="Pfam" id="PF00882">
    <property type="entry name" value="Zn_dep_PLPC"/>
    <property type="match status" value="1"/>
</dbReference>
<reference evidence="2 3" key="1">
    <citation type="submission" date="2018-10" db="EMBL/GenBank/DDBJ databases">
        <authorList>
            <person name="Chen W.-M."/>
        </authorList>
    </citation>
    <scope>NUCLEOTIDE SEQUENCE [LARGE SCALE GENOMIC DNA]</scope>
    <source>
        <strain evidence="2 3">H-5</strain>
    </source>
</reference>
<evidence type="ECO:0000313" key="2">
    <source>
        <dbReference type="EMBL" id="ROH85515.1"/>
    </source>
</evidence>
<proteinExistence type="predicted"/>
<evidence type="ECO:0000259" key="1">
    <source>
        <dbReference type="Pfam" id="PF00882"/>
    </source>
</evidence>
<keyword evidence="3" id="KW-1185">Reference proteome</keyword>
<dbReference type="RefSeq" id="WP_123237834.1">
    <property type="nucleotide sequence ID" value="NZ_RJVP01000005.1"/>
</dbReference>
<accession>A0A3N0UYE4</accession>
<dbReference type="InterPro" id="IPR029002">
    <property type="entry name" value="PLPC/GPLD1"/>
</dbReference>
<gene>
    <name evidence="2" type="ORF">ED236_10070</name>
</gene>
<name>A0A3N0UYE4_9PROT</name>